<accession>A0ABR1F5H0</accession>
<name>A0ABR1F5H0_9ASCO</name>
<dbReference type="InterPro" id="IPR011701">
    <property type="entry name" value="MFS"/>
</dbReference>
<dbReference type="PANTHER" id="PTHR23507:SF40">
    <property type="entry name" value="TETRACYCLINE-EFFLUX TRANSPORTER"/>
    <property type="match status" value="1"/>
</dbReference>
<dbReference type="PANTHER" id="PTHR23507">
    <property type="entry name" value="ZGC:174356"/>
    <property type="match status" value="1"/>
</dbReference>
<dbReference type="Proteomes" id="UP001498771">
    <property type="component" value="Unassembled WGS sequence"/>
</dbReference>
<feature type="transmembrane region" description="Helical" evidence="6">
    <location>
        <begin position="510"/>
        <end position="528"/>
    </location>
</feature>
<feature type="transmembrane region" description="Helical" evidence="6">
    <location>
        <begin position="280"/>
        <end position="302"/>
    </location>
</feature>
<keyword evidence="2 6" id="KW-0812">Transmembrane</keyword>
<gene>
    <name evidence="7" type="ORF">BZA70DRAFT_190710</name>
</gene>
<feature type="transmembrane region" description="Helical" evidence="6">
    <location>
        <begin position="456"/>
        <end position="474"/>
    </location>
</feature>
<keyword evidence="4 6" id="KW-0472">Membrane</keyword>
<proteinExistence type="predicted"/>
<dbReference type="EMBL" id="JBBJBU010000008">
    <property type="protein sequence ID" value="KAK7204373.1"/>
    <property type="molecule type" value="Genomic_DNA"/>
</dbReference>
<reference evidence="7 8" key="1">
    <citation type="submission" date="2024-03" db="EMBL/GenBank/DDBJ databases">
        <title>Genome-scale model development and genomic sequencing of the oleaginous clade Lipomyces.</title>
        <authorList>
            <consortium name="Lawrence Berkeley National Laboratory"/>
            <person name="Czajka J.J."/>
            <person name="Han Y."/>
            <person name="Kim J."/>
            <person name="Mondo S.J."/>
            <person name="Hofstad B.A."/>
            <person name="Robles A."/>
            <person name="Haridas S."/>
            <person name="Riley R."/>
            <person name="LaButti K."/>
            <person name="Pangilinan J."/>
            <person name="Andreopoulos W."/>
            <person name="Lipzen A."/>
            <person name="Yan J."/>
            <person name="Wang M."/>
            <person name="Ng V."/>
            <person name="Grigoriev I.V."/>
            <person name="Spatafora J.W."/>
            <person name="Magnuson J.K."/>
            <person name="Baker S.E."/>
            <person name="Pomraning K.R."/>
        </authorList>
    </citation>
    <scope>NUCLEOTIDE SEQUENCE [LARGE SCALE GENOMIC DNA]</scope>
    <source>
        <strain evidence="7 8">Phaff 52-87</strain>
    </source>
</reference>
<keyword evidence="3 6" id="KW-1133">Transmembrane helix</keyword>
<evidence type="ECO:0000256" key="3">
    <source>
        <dbReference type="ARBA" id="ARBA00022989"/>
    </source>
</evidence>
<evidence type="ECO:0000313" key="7">
    <source>
        <dbReference type="EMBL" id="KAK7204373.1"/>
    </source>
</evidence>
<dbReference type="GeneID" id="90035543"/>
<dbReference type="InterPro" id="IPR005829">
    <property type="entry name" value="Sugar_transporter_CS"/>
</dbReference>
<feature type="transmembrane region" description="Helical" evidence="6">
    <location>
        <begin position="153"/>
        <end position="172"/>
    </location>
</feature>
<feature type="compositionally biased region" description="Low complexity" evidence="5">
    <location>
        <begin position="588"/>
        <end position="606"/>
    </location>
</feature>
<dbReference type="Gene3D" id="1.20.1250.20">
    <property type="entry name" value="MFS general substrate transporter like domains"/>
    <property type="match status" value="1"/>
</dbReference>
<feature type="transmembrane region" description="Helical" evidence="6">
    <location>
        <begin position="251"/>
        <end position="274"/>
    </location>
</feature>
<evidence type="ECO:0000256" key="5">
    <source>
        <dbReference type="SAM" id="MobiDB-lite"/>
    </source>
</evidence>
<comment type="subcellular location">
    <subcellularLocation>
        <location evidence="1">Membrane</location>
        <topology evidence="1">Multi-pass membrane protein</topology>
    </subcellularLocation>
</comment>
<feature type="transmembrane region" description="Helical" evidence="6">
    <location>
        <begin position="402"/>
        <end position="424"/>
    </location>
</feature>
<feature type="transmembrane region" description="Helical" evidence="6">
    <location>
        <begin position="480"/>
        <end position="498"/>
    </location>
</feature>
<organism evidence="7 8">
    <name type="scientific">Myxozyma melibiosi</name>
    <dbReference type="NCBI Taxonomy" id="54550"/>
    <lineage>
        <taxon>Eukaryota</taxon>
        <taxon>Fungi</taxon>
        <taxon>Dikarya</taxon>
        <taxon>Ascomycota</taxon>
        <taxon>Saccharomycotina</taxon>
        <taxon>Lipomycetes</taxon>
        <taxon>Lipomycetales</taxon>
        <taxon>Lipomycetaceae</taxon>
        <taxon>Myxozyma</taxon>
    </lineage>
</organism>
<feature type="region of interest" description="Disordered" evidence="5">
    <location>
        <begin position="581"/>
        <end position="606"/>
    </location>
</feature>
<dbReference type="SUPFAM" id="SSF103473">
    <property type="entry name" value="MFS general substrate transporter"/>
    <property type="match status" value="1"/>
</dbReference>
<keyword evidence="8" id="KW-1185">Reference proteome</keyword>
<evidence type="ECO:0000256" key="6">
    <source>
        <dbReference type="SAM" id="Phobius"/>
    </source>
</evidence>
<feature type="transmembrane region" description="Helical" evidence="6">
    <location>
        <begin position="548"/>
        <end position="566"/>
    </location>
</feature>
<comment type="caution">
    <text evidence="7">The sequence shown here is derived from an EMBL/GenBank/DDBJ whole genome shotgun (WGS) entry which is preliminary data.</text>
</comment>
<dbReference type="InterPro" id="IPR036259">
    <property type="entry name" value="MFS_trans_sf"/>
</dbReference>
<protein>
    <submittedName>
        <fullName evidence="7">Major facilitator superfamily domain-containing protein</fullName>
    </submittedName>
</protein>
<evidence type="ECO:0000256" key="1">
    <source>
        <dbReference type="ARBA" id="ARBA00004141"/>
    </source>
</evidence>
<dbReference type="Pfam" id="PF07690">
    <property type="entry name" value="MFS_1"/>
    <property type="match status" value="1"/>
</dbReference>
<evidence type="ECO:0000256" key="4">
    <source>
        <dbReference type="ARBA" id="ARBA00023136"/>
    </source>
</evidence>
<sequence>MDGIAAVVDDGTTVLLSQEEQIMAEEPFHRRPAEDIAAVAAKNGSATVEIQPYRDDPDAPQDPLVDSAKKPLLGKPTVHHLLVPFALFSVAFGGNIAPKINIALALVCREYFAVQDALNPAGMSSWGFNIAAAAGDIEERCQIVPVHQKGSSITMWVGLITGLLGAWVSPKLGAVSDRVGRRPVLMLSMAGPFLADLTIIAAARWSYLKSYNLFYLSAFFDGVTGSFIGVVAMCHSYATDTTKPGVERAQAFGMFHGILFTGMALGPSLSSFAIRKTGNVLTFFYLGLCMQAMFFFYVMFLLPESVPKSHQLQAQAAHKQLQRRQSHIQTGPLTWKSFLSRINVLQPVMAFYPTDGTRPAIRRNLTILGIMDFCAVSNSLCEMMVTLLYAEFTFHWTSVETGYYVTVIGLTRMFVLFLALPFTLRWVKARVDARHKARGTYISDAQRAGASETDIFVIRLSAIIGVIAYIGFLINKSPLFFLVCGCIGNLAGATAATTESTISKHVPRKNTGLILGAVGLVHSLARVISPTLYLQVYSKTLQVLPKTFFILFLAVFAAIVVLTFFIRTDLSGSLMEDGSDLVAEDEGSGASEEAGASGSGAAEVEV</sequence>
<evidence type="ECO:0000313" key="8">
    <source>
        <dbReference type="Proteomes" id="UP001498771"/>
    </source>
</evidence>
<evidence type="ECO:0000256" key="2">
    <source>
        <dbReference type="ARBA" id="ARBA00022692"/>
    </source>
</evidence>
<feature type="transmembrane region" description="Helical" evidence="6">
    <location>
        <begin position="213"/>
        <end position="239"/>
    </location>
</feature>
<dbReference type="RefSeq" id="XP_064767406.1">
    <property type="nucleotide sequence ID" value="XM_064910031.1"/>
</dbReference>
<dbReference type="PROSITE" id="PS00216">
    <property type="entry name" value="SUGAR_TRANSPORT_1"/>
    <property type="match status" value="1"/>
</dbReference>
<feature type="transmembrane region" description="Helical" evidence="6">
    <location>
        <begin position="184"/>
        <end position="207"/>
    </location>
</feature>